<dbReference type="PROSITE" id="PS51194">
    <property type="entry name" value="HELICASE_CTER"/>
    <property type="match status" value="1"/>
</dbReference>
<dbReference type="Pfam" id="PF00271">
    <property type="entry name" value="Helicase_C"/>
    <property type="match status" value="1"/>
</dbReference>
<dbReference type="PROSITE" id="PS51192">
    <property type="entry name" value="HELICASE_ATP_BIND_1"/>
    <property type="match status" value="1"/>
</dbReference>
<dbReference type="CDD" id="cd18787">
    <property type="entry name" value="SF2_C_DEAD"/>
    <property type="match status" value="1"/>
</dbReference>
<dbReference type="AlphaFoldDB" id="A0A8E2EU21"/>
<feature type="compositionally biased region" description="Basic and acidic residues" evidence="9">
    <location>
        <begin position="17"/>
        <end position="32"/>
    </location>
</feature>
<accession>A0A8E2EU21</accession>
<organism evidence="13 14">
    <name type="scientific">Glonium stellatum</name>
    <dbReference type="NCBI Taxonomy" id="574774"/>
    <lineage>
        <taxon>Eukaryota</taxon>
        <taxon>Fungi</taxon>
        <taxon>Dikarya</taxon>
        <taxon>Ascomycota</taxon>
        <taxon>Pezizomycotina</taxon>
        <taxon>Dothideomycetes</taxon>
        <taxon>Pleosporomycetidae</taxon>
        <taxon>Gloniales</taxon>
        <taxon>Gloniaceae</taxon>
        <taxon>Glonium</taxon>
    </lineage>
</organism>
<comment type="similarity">
    <text evidence="8">Belongs to the DEAD box helicase family.</text>
</comment>
<evidence type="ECO:0000259" key="12">
    <source>
        <dbReference type="PROSITE" id="PS51195"/>
    </source>
</evidence>
<dbReference type="InterPro" id="IPR027417">
    <property type="entry name" value="P-loop_NTPase"/>
</dbReference>
<evidence type="ECO:0000256" key="3">
    <source>
        <dbReference type="ARBA" id="ARBA00022801"/>
    </source>
</evidence>
<dbReference type="InterPro" id="IPR014014">
    <property type="entry name" value="RNA_helicase_DEAD_Q_motif"/>
</dbReference>
<feature type="region of interest" description="Disordered" evidence="9">
    <location>
        <begin position="1"/>
        <end position="57"/>
    </location>
</feature>
<feature type="domain" description="DEAD-box RNA helicase Q" evidence="12">
    <location>
        <begin position="119"/>
        <end position="147"/>
    </location>
</feature>
<evidence type="ECO:0000256" key="6">
    <source>
        <dbReference type="ARBA" id="ARBA00047984"/>
    </source>
</evidence>
<dbReference type="InterPro" id="IPR011545">
    <property type="entry name" value="DEAD/DEAH_box_helicase_dom"/>
</dbReference>
<dbReference type="PROSITE" id="PS51195">
    <property type="entry name" value="Q_MOTIF"/>
    <property type="match status" value="1"/>
</dbReference>
<keyword evidence="14" id="KW-1185">Reference proteome</keyword>
<dbReference type="InterPro" id="IPR014001">
    <property type="entry name" value="Helicase_ATP-bd"/>
</dbReference>
<dbReference type="OrthoDB" id="196131at2759"/>
<reference evidence="13 14" key="1">
    <citation type="journal article" date="2016" name="Nat. Commun.">
        <title>Ectomycorrhizal ecology is imprinted in the genome of the dominant symbiotic fungus Cenococcum geophilum.</title>
        <authorList>
            <consortium name="DOE Joint Genome Institute"/>
            <person name="Peter M."/>
            <person name="Kohler A."/>
            <person name="Ohm R.A."/>
            <person name="Kuo A."/>
            <person name="Krutzmann J."/>
            <person name="Morin E."/>
            <person name="Arend M."/>
            <person name="Barry K.W."/>
            <person name="Binder M."/>
            <person name="Choi C."/>
            <person name="Clum A."/>
            <person name="Copeland A."/>
            <person name="Grisel N."/>
            <person name="Haridas S."/>
            <person name="Kipfer T."/>
            <person name="LaButti K."/>
            <person name="Lindquist E."/>
            <person name="Lipzen A."/>
            <person name="Maire R."/>
            <person name="Meier B."/>
            <person name="Mihaltcheva S."/>
            <person name="Molinier V."/>
            <person name="Murat C."/>
            <person name="Poggeler S."/>
            <person name="Quandt C.A."/>
            <person name="Sperisen C."/>
            <person name="Tritt A."/>
            <person name="Tisserant E."/>
            <person name="Crous P.W."/>
            <person name="Henrissat B."/>
            <person name="Nehls U."/>
            <person name="Egli S."/>
            <person name="Spatafora J.W."/>
            <person name="Grigoriev I.V."/>
            <person name="Martin F.M."/>
        </authorList>
    </citation>
    <scope>NUCLEOTIDE SEQUENCE [LARGE SCALE GENOMIC DNA]</scope>
    <source>
        <strain evidence="13 14">CBS 207.34</strain>
    </source>
</reference>
<evidence type="ECO:0000313" key="13">
    <source>
        <dbReference type="EMBL" id="OCL04821.1"/>
    </source>
</evidence>
<keyword evidence="4 8" id="KW-0347">Helicase</keyword>
<dbReference type="EMBL" id="KV750426">
    <property type="protein sequence ID" value="OCL04821.1"/>
    <property type="molecule type" value="Genomic_DNA"/>
</dbReference>
<dbReference type="Pfam" id="PF00270">
    <property type="entry name" value="DEAD"/>
    <property type="match status" value="1"/>
</dbReference>
<dbReference type="SMART" id="SM00487">
    <property type="entry name" value="DEXDc"/>
    <property type="match status" value="1"/>
</dbReference>
<dbReference type="PROSITE" id="PS00039">
    <property type="entry name" value="DEAD_ATP_HELICASE"/>
    <property type="match status" value="1"/>
</dbReference>
<evidence type="ECO:0000256" key="5">
    <source>
        <dbReference type="ARBA" id="ARBA00022840"/>
    </source>
</evidence>
<feature type="domain" description="Helicase ATP-binding" evidence="10">
    <location>
        <begin position="150"/>
        <end position="346"/>
    </location>
</feature>
<evidence type="ECO:0000256" key="8">
    <source>
        <dbReference type="RuleBase" id="RU000492"/>
    </source>
</evidence>
<dbReference type="Gene3D" id="3.40.50.300">
    <property type="entry name" value="P-loop containing nucleotide triphosphate hydrolases"/>
    <property type="match status" value="2"/>
</dbReference>
<dbReference type="SUPFAM" id="SSF52540">
    <property type="entry name" value="P-loop containing nucleoside triphosphate hydrolases"/>
    <property type="match status" value="1"/>
</dbReference>
<evidence type="ECO:0000259" key="11">
    <source>
        <dbReference type="PROSITE" id="PS51194"/>
    </source>
</evidence>
<feature type="short sequence motif" description="Q motif" evidence="7">
    <location>
        <begin position="119"/>
        <end position="147"/>
    </location>
</feature>
<evidence type="ECO:0000313" key="14">
    <source>
        <dbReference type="Proteomes" id="UP000250140"/>
    </source>
</evidence>
<feature type="domain" description="Helicase C-terminal" evidence="11">
    <location>
        <begin position="374"/>
        <end position="522"/>
    </location>
</feature>
<dbReference type="GO" id="GO:0003676">
    <property type="term" value="F:nucleic acid binding"/>
    <property type="evidence" value="ECO:0007669"/>
    <property type="project" value="InterPro"/>
</dbReference>
<dbReference type="EC" id="3.6.4.13" evidence="1"/>
<dbReference type="FunFam" id="3.40.50.300:FF:000008">
    <property type="entry name" value="ATP-dependent RNA helicase RhlB"/>
    <property type="match status" value="1"/>
</dbReference>
<name>A0A8E2EU21_9PEZI</name>
<evidence type="ECO:0000256" key="7">
    <source>
        <dbReference type="PROSITE-ProRule" id="PRU00552"/>
    </source>
</evidence>
<keyword evidence="2 8" id="KW-0547">Nucleotide-binding</keyword>
<comment type="catalytic activity">
    <reaction evidence="6">
        <text>ATP + H2O = ADP + phosphate + H(+)</text>
        <dbReference type="Rhea" id="RHEA:13065"/>
        <dbReference type="ChEBI" id="CHEBI:15377"/>
        <dbReference type="ChEBI" id="CHEBI:15378"/>
        <dbReference type="ChEBI" id="CHEBI:30616"/>
        <dbReference type="ChEBI" id="CHEBI:43474"/>
        <dbReference type="ChEBI" id="CHEBI:456216"/>
        <dbReference type="EC" id="3.6.4.13"/>
    </reaction>
</comment>
<dbReference type="SMART" id="SM00490">
    <property type="entry name" value="HELICc"/>
    <property type="match status" value="1"/>
</dbReference>
<evidence type="ECO:0000259" key="10">
    <source>
        <dbReference type="PROSITE" id="PS51192"/>
    </source>
</evidence>
<dbReference type="GO" id="GO:0005524">
    <property type="term" value="F:ATP binding"/>
    <property type="evidence" value="ECO:0007669"/>
    <property type="project" value="UniProtKB-KW"/>
</dbReference>
<feature type="region of interest" description="Disordered" evidence="9">
    <location>
        <begin position="526"/>
        <end position="572"/>
    </location>
</feature>
<evidence type="ECO:0000256" key="2">
    <source>
        <dbReference type="ARBA" id="ARBA00022741"/>
    </source>
</evidence>
<dbReference type="GO" id="GO:0003724">
    <property type="term" value="F:RNA helicase activity"/>
    <property type="evidence" value="ECO:0007669"/>
    <property type="project" value="UniProtKB-EC"/>
</dbReference>
<evidence type="ECO:0000256" key="9">
    <source>
        <dbReference type="SAM" id="MobiDB-lite"/>
    </source>
</evidence>
<dbReference type="Proteomes" id="UP000250140">
    <property type="component" value="Unassembled WGS sequence"/>
</dbReference>
<evidence type="ECO:0000256" key="4">
    <source>
        <dbReference type="ARBA" id="ARBA00022806"/>
    </source>
</evidence>
<dbReference type="GO" id="GO:0016787">
    <property type="term" value="F:hydrolase activity"/>
    <property type="evidence" value="ECO:0007669"/>
    <property type="project" value="UniProtKB-KW"/>
</dbReference>
<evidence type="ECO:0000256" key="1">
    <source>
        <dbReference type="ARBA" id="ARBA00012552"/>
    </source>
</evidence>
<dbReference type="InterPro" id="IPR001650">
    <property type="entry name" value="Helicase_C-like"/>
</dbReference>
<proteinExistence type="inferred from homology"/>
<keyword evidence="5 8" id="KW-0067">ATP-binding</keyword>
<keyword evidence="3 8" id="KW-0378">Hydrolase</keyword>
<sequence length="572" mass="63670">MDDIKQSLANIDPHSSGFDKEAALRRAKEKGWTEPVPYNYSATGARDSPEDASSHPDATWLSDAVRYEWCDEYGEVGPVNTELEQKLFRSEQSVKAGALIKAYEFGVTLEGPVHVHPVRDFDDAGLHPVMRENVRLCDYKVPTPIQAYCIPSILLGNDIVACAQTGSGKTAAYLIPILSKLMGKARQVAANRPNPLTYNSTTDRVRAEPLVLIVCPTRELACQIFDEARRLCYRTMLRPCVVYGGAPSRNQREELEKGCDVLIATPGRLCDFMNKTNLLSLARLKFTVIDEADEMLQDDWEETMSKIFGGGDANEDADHMYLMFSATFPKTARELARQYMSQDYVRIRVGRVGSTHRNITQHIVWVEDSEKNKALYDLIFSMTPCRTLVFVNNKRDADLVDDFLYNMGLPSTSIHADRTQREREDALRGFKIGTSPILVATGVTARGLDINNVKHVINFNLPSGQHGGIDEYVHRIGRTARIGNEGKATSFYNSRNEDIADDLVKILVESNQQVPDFLQDRVPETVTWDDDTDNEGSVTGEENAPDTAEGGYTFTAADEAGGFSVDADTAEN</sequence>
<protein>
    <recommendedName>
        <fullName evidence="1">RNA helicase</fullName>
        <ecNumber evidence="1">3.6.4.13</ecNumber>
    </recommendedName>
</protein>
<dbReference type="InterPro" id="IPR000629">
    <property type="entry name" value="RNA-helicase_DEAD-box_CS"/>
</dbReference>
<dbReference type="PANTHER" id="PTHR47958">
    <property type="entry name" value="ATP-DEPENDENT RNA HELICASE DBP3"/>
    <property type="match status" value="1"/>
</dbReference>
<gene>
    <name evidence="13" type="ORF">AOQ84DRAFT_300083</name>
</gene>